<dbReference type="PANTHER" id="PTHR42872:SF6">
    <property type="entry name" value="PROTEIN-GLUTAMATE METHYLESTERASE_PROTEIN-GLUTAMINE GLUTAMINASE"/>
    <property type="match status" value="1"/>
</dbReference>
<proteinExistence type="predicted"/>
<comment type="catalytic activity">
    <reaction evidence="3">
        <text>[protein]-L-glutamate 5-O-methyl ester + H2O = L-glutamyl-[protein] + methanol + H(+)</text>
        <dbReference type="Rhea" id="RHEA:23236"/>
        <dbReference type="Rhea" id="RHEA-COMP:10208"/>
        <dbReference type="Rhea" id="RHEA-COMP:10311"/>
        <dbReference type="ChEBI" id="CHEBI:15377"/>
        <dbReference type="ChEBI" id="CHEBI:15378"/>
        <dbReference type="ChEBI" id="CHEBI:17790"/>
        <dbReference type="ChEBI" id="CHEBI:29973"/>
        <dbReference type="ChEBI" id="CHEBI:82795"/>
        <dbReference type="EC" id="3.1.1.61"/>
    </reaction>
</comment>
<evidence type="ECO:0000313" key="7">
    <source>
        <dbReference type="Proteomes" id="UP001151002"/>
    </source>
</evidence>
<dbReference type="Pfam" id="PF01339">
    <property type="entry name" value="CheB_methylest"/>
    <property type="match status" value="1"/>
</dbReference>
<evidence type="ECO:0000313" key="6">
    <source>
        <dbReference type="EMBL" id="MCY1141609.1"/>
    </source>
</evidence>
<dbReference type="SUPFAM" id="SSF52738">
    <property type="entry name" value="Methylesterase CheB, C-terminal domain"/>
    <property type="match status" value="1"/>
</dbReference>
<evidence type="ECO:0000256" key="4">
    <source>
        <dbReference type="PROSITE-ProRule" id="PRU00050"/>
    </source>
</evidence>
<evidence type="ECO:0000256" key="1">
    <source>
        <dbReference type="ARBA" id="ARBA00022801"/>
    </source>
</evidence>
<dbReference type="Gene3D" id="3.40.50.180">
    <property type="entry name" value="Methylesterase CheB, C-terminal domain"/>
    <property type="match status" value="1"/>
</dbReference>
<dbReference type="RefSeq" id="WP_267566001.1">
    <property type="nucleotide sequence ID" value="NZ_JAPNTZ010000009.1"/>
</dbReference>
<keyword evidence="1 4" id="KW-0378">Hydrolase</keyword>
<feature type="active site" evidence="4">
    <location>
        <position position="152"/>
    </location>
</feature>
<feature type="active site" evidence="4">
    <location>
        <position position="32"/>
    </location>
</feature>
<sequence>MLHLPGPATDLRPLAGPDPFPVRFPVVVLVASAGGIDALNRVLTPLPADLPAAVVILLHQDPSRPNQLVPILRRHTALPVDVVTRDTEMRPGHVLVIPPGQHLLVTSEARLGLIETGSLPPARPSADLLLATLAVTCGARALAVILTGLGHDGQAGVRAIAHCGGTVLAQDNTTAKFDAMPAAAIATGHVQHVLALDDIGAAILHHVHRS</sequence>
<comment type="caution">
    <text evidence="6">The sequence shown here is derived from an EMBL/GenBank/DDBJ whole genome shotgun (WGS) entry which is preliminary data.</text>
</comment>
<dbReference type="EMBL" id="JAPNTZ010000009">
    <property type="protein sequence ID" value="MCY1141609.1"/>
    <property type="molecule type" value="Genomic_DNA"/>
</dbReference>
<reference evidence="6" key="1">
    <citation type="submission" date="2022-11" db="EMBL/GenBank/DDBJ databases">
        <authorList>
            <person name="Somphong A."/>
            <person name="Phongsopitanun W."/>
        </authorList>
    </citation>
    <scope>NUCLEOTIDE SEQUENCE</scope>
    <source>
        <strain evidence="6">Pm04-4</strain>
    </source>
</reference>
<dbReference type="InterPro" id="IPR000673">
    <property type="entry name" value="Sig_transdc_resp-reg_Me-estase"/>
</dbReference>
<evidence type="ECO:0000259" key="5">
    <source>
        <dbReference type="PROSITE" id="PS50122"/>
    </source>
</evidence>
<keyword evidence="7" id="KW-1185">Reference proteome</keyword>
<dbReference type="CDD" id="cd16433">
    <property type="entry name" value="CheB"/>
    <property type="match status" value="1"/>
</dbReference>
<keyword evidence="4" id="KW-0145">Chemotaxis</keyword>
<dbReference type="Proteomes" id="UP001151002">
    <property type="component" value="Unassembled WGS sequence"/>
</dbReference>
<evidence type="ECO:0000256" key="3">
    <source>
        <dbReference type="ARBA" id="ARBA00048267"/>
    </source>
</evidence>
<accession>A0ABT4B536</accession>
<dbReference type="InterPro" id="IPR035909">
    <property type="entry name" value="CheB_C"/>
</dbReference>
<dbReference type="EC" id="3.1.1.61" evidence="2"/>
<feature type="domain" description="CheB-type methylesterase" evidence="5">
    <location>
        <begin position="19"/>
        <end position="210"/>
    </location>
</feature>
<name>A0ABT4B536_9ACTN</name>
<evidence type="ECO:0000256" key="2">
    <source>
        <dbReference type="ARBA" id="ARBA00039140"/>
    </source>
</evidence>
<dbReference type="PROSITE" id="PS50122">
    <property type="entry name" value="CHEB"/>
    <property type="match status" value="1"/>
</dbReference>
<feature type="active site" evidence="4">
    <location>
        <position position="59"/>
    </location>
</feature>
<dbReference type="PANTHER" id="PTHR42872">
    <property type="entry name" value="PROTEIN-GLUTAMATE METHYLESTERASE/PROTEIN-GLUTAMINE GLUTAMINASE"/>
    <property type="match status" value="1"/>
</dbReference>
<gene>
    <name evidence="6" type="ORF">OWR29_26730</name>
</gene>
<protein>
    <recommendedName>
        <fullName evidence="2">protein-glutamate methylesterase</fullName>
        <ecNumber evidence="2">3.1.1.61</ecNumber>
    </recommendedName>
</protein>
<organism evidence="6 7">
    <name type="scientific">Paractinoplanes pyxinae</name>
    <dbReference type="NCBI Taxonomy" id="2997416"/>
    <lineage>
        <taxon>Bacteria</taxon>
        <taxon>Bacillati</taxon>
        <taxon>Actinomycetota</taxon>
        <taxon>Actinomycetes</taxon>
        <taxon>Micromonosporales</taxon>
        <taxon>Micromonosporaceae</taxon>
        <taxon>Paractinoplanes</taxon>
    </lineage>
</organism>